<reference evidence="2" key="1">
    <citation type="submission" date="2021-05" db="EMBL/GenBank/DDBJ databases">
        <authorList>
            <person name="Alioto T."/>
            <person name="Alioto T."/>
            <person name="Gomez Garrido J."/>
        </authorList>
    </citation>
    <scope>NUCLEOTIDE SEQUENCE</scope>
</reference>
<dbReference type="AlphaFoldDB" id="A0A8D8A6H0"/>
<evidence type="ECO:0000313" key="2">
    <source>
        <dbReference type="EMBL" id="CAG6449388.1"/>
    </source>
</evidence>
<name>A0A8D8A6H0_CULPI</name>
<sequence>MVEENQANDFAESQLTREVDSSQQCQQITGGFSEFERTMLDTSNVEVPTPPWKLIWIWPNQLLLLQPRCKAVGSGWPAFFKIEAGDSQVGVAGVAKYRRIMRCTVSWRDT</sequence>
<evidence type="ECO:0000256" key="1">
    <source>
        <dbReference type="SAM" id="MobiDB-lite"/>
    </source>
</evidence>
<accession>A0A8D8A6H0</accession>
<protein>
    <submittedName>
        <fullName evidence="2">(northern house mosquito) hypothetical protein</fullName>
    </submittedName>
</protein>
<feature type="region of interest" description="Disordered" evidence="1">
    <location>
        <begin position="1"/>
        <end position="24"/>
    </location>
</feature>
<feature type="compositionally biased region" description="Polar residues" evidence="1">
    <location>
        <begin position="1"/>
        <end position="14"/>
    </location>
</feature>
<dbReference type="EMBL" id="HBUE01013105">
    <property type="protein sequence ID" value="CAG6449388.1"/>
    <property type="molecule type" value="Transcribed_RNA"/>
</dbReference>
<organism evidence="2">
    <name type="scientific">Culex pipiens</name>
    <name type="common">House mosquito</name>
    <dbReference type="NCBI Taxonomy" id="7175"/>
    <lineage>
        <taxon>Eukaryota</taxon>
        <taxon>Metazoa</taxon>
        <taxon>Ecdysozoa</taxon>
        <taxon>Arthropoda</taxon>
        <taxon>Hexapoda</taxon>
        <taxon>Insecta</taxon>
        <taxon>Pterygota</taxon>
        <taxon>Neoptera</taxon>
        <taxon>Endopterygota</taxon>
        <taxon>Diptera</taxon>
        <taxon>Nematocera</taxon>
        <taxon>Culicoidea</taxon>
        <taxon>Culicidae</taxon>
        <taxon>Culicinae</taxon>
        <taxon>Culicini</taxon>
        <taxon>Culex</taxon>
        <taxon>Culex</taxon>
    </lineage>
</organism>
<proteinExistence type="predicted"/>